<dbReference type="GO" id="GO:0008654">
    <property type="term" value="P:phospholipid biosynthetic process"/>
    <property type="evidence" value="ECO:0007669"/>
    <property type="project" value="UniProtKB-KW"/>
</dbReference>
<evidence type="ECO:0000256" key="2">
    <source>
        <dbReference type="ARBA" id="ARBA00005983"/>
    </source>
</evidence>
<dbReference type="Pfam" id="PF19279">
    <property type="entry name" value="YegS_C"/>
    <property type="match status" value="1"/>
</dbReference>
<proteinExistence type="inferred from homology"/>
<dbReference type="GO" id="GO:0005886">
    <property type="term" value="C:plasma membrane"/>
    <property type="evidence" value="ECO:0007669"/>
    <property type="project" value="TreeGrafter"/>
</dbReference>
<dbReference type="InterPro" id="IPR001206">
    <property type="entry name" value="Diacylglycerol_kinase_cat_dom"/>
</dbReference>
<evidence type="ECO:0000259" key="13">
    <source>
        <dbReference type="PROSITE" id="PS50146"/>
    </source>
</evidence>
<evidence type="ECO:0000256" key="6">
    <source>
        <dbReference type="ARBA" id="ARBA00022741"/>
    </source>
</evidence>
<dbReference type="Gene3D" id="2.60.200.40">
    <property type="match status" value="1"/>
</dbReference>
<evidence type="ECO:0000313" key="14">
    <source>
        <dbReference type="EMBL" id="SDD03897.1"/>
    </source>
</evidence>
<dbReference type="Proteomes" id="UP000198995">
    <property type="component" value="Unassembled WGS sequence"/>
</dbReference>
<keyword evidence="15" id="KW-1185">Reference proteome</keyword>
<reference evidence="14 15" key="1">
    <citation type="submission" date="2016-10" db="EMBL/GenBank/DDBJ databases">
        <authorList>
            <person name="de Groot N.N."/>
        </authorList>
    </citation>
    <scope>NUCLEOTIDE SEQUENCE [LARGE SCALE GENOMIC DNA]</scope>
    <source>
        <strain evidence="14 15">DSM 20475</strain>
    </source>
</reference>
<accession>A0A1G6RIU3</accession>
<keyword evidence="12" id="KW-1208">Phospholipid metabolism</keyword>
<evidence type="ECO:0000256" key="9">
    <source>
        <dbReference type="ARBA" id="ARBA00022842"/>
    </source>
</evidence>
<dbReference type="NCBIfam" id="TIGR00147">
    <property type="entry name" value="YegS/Rv2252/BmrU family lipid kinase"/>
    <property type="match status" value="1"/>
</dbReference>
<keyword evidence="4" id="KW-0808">Transferase</keyword>
<keyword evidence="10" id="KW-0443">Lipid metabolism</keyword>
<dbReference type="InterPro" id="IPR050187">
    <property type="entry name" value="Lipid_Phosphate_FormReg"/>
</dbReference>
<feature type="domain" description="DAGKc" evidence="13">
    <location>
        <begin position="1"/>
        <end position="130"/>
    </location>
</feature>
<evidence type="ECO:0000256" key="7">
    <source>
        <dbReference type="ARBA" id="ARBA00022777"/>
    </source>
</evidence>
<protein>
    <submittedName>
        <fullName evidence="14">Lipid kinase, YegS/Rv2252/BmrU family</fullName>
    </submittedName>
</protein>
<evidence type="ECO:0000256" key="10">
    <source>
        <dbReference type="ARBA" id="ARBA00023098"/>
    </source>
</evidence>
<dbReference type="Gene3D" id="3.40.50.10330">
    <property type="entry name" value="Probable inorganic polyphosphate/atp-NAD kinase, domain 1"/>
    <property type="match status" value="1"/>
</dbReference>
<dbReference type="GO" id="GO:0046872">
    <property type="term" value="F:metal ion binding"/>
    <property type="evidence" value="ECO:0007669"/>
    <property type="project" value="UniProtKB-KW"/>
</dbReference>
<evidence type="ECO:0000256" key="5">
    <source>
        <dbReference type="ARBA" id="ARBA00022723"/>
    </source>
</evidence>
<keyword evidence="3" id="KW-0444">Lipid biosynthesis</keyword>
<dbReference type="OrthoDB" id="142078at2"/>
<dbReference type="InterPro" id="IPR005218">
    <property type="entry name" value="Diacylglycerol/lipid_kinase"/>
</dbReference>
<dbReference type="PANTHER" id="PTHR12358">
    <property type="entry name" value="SPHINGOSINE KINASE"/>
    <property type="match status" value="1"/>
</dbReference>
<sequence length="294" mass="32345">MQKMLFVINPAAGRSSLRDTLMSVVKIFSDADYLVTLYITKCSRDGQAQVAAWAHQYDVVVCAGGDGTLNEVVNGILSNGADVPLGYIPVGTTNDFATSHQLSRIPRQAAQHIVDGQPFGHDIGEFNGVYFTYVAACGLFSDVSFSTPQALKNAFGRFAYYFEGARKIQEITQDFPLNLTVDGEEINGKYCFLAIANSLSLGGVLQFPENLVSLSDGILEVLAIRAPQNPIEFHNLMRAMVEKDYNNNLIRCIHGKEIRVQSDIPLAWTLDGESGGEHTDVTIRVCKQQIRLIY</sequence>
<dbReference type="Pfam" id="PF00781">
    <property type="entry name" value="DAGK_cat"/>
    <property type="match status" value="1"/>
</dbReference>
<name>A0A1G6RIU3_PEPNI</name>
<dbReference type="AlphaFoldDB" id="A0A1G6RIU3"/>
<evidence type="ECO:0000256" key="12">
    <source>
        <dbReference type="ARBA" id="ARBA00023264"/>
    </source>
</evidence>
<dbReference type="GO" id="GO:0005524">
    <property type="term" value="F:ATP binding"/>
    <property type="evidence" value="ECO:0007669"/>
    <property type="project" value="UniProtKB-KW"/>
</dbReference>
<evidence type="ECO:0000256" key="11">
    <source>
        <dbReference type="ARBA" id="ARBA00023209"/>
    </source>
</evidence>
<evidence type="ECO:0000256" key="1">
    <source>
        <dbReference type="ARBA" id="ARBA00001946"/>
    </source>
</evidence>
<evidence type="ECO:0000256" key="8">
    <source>
        <dbReference type="ARBA" id="ARBA00022840"/>
    </source>
</evidence>
<evidence type="ECO:0000313" key="15">
    <source>
        <dbReference type="Proteomes" id="UP000198995"/>
    </source>
</evidence>
<keyword evidence="6" id="KW-0547">Nucleotide-binding</keyword>
<keyword evidence="5" id="KW-0479">Metal-binding</keyword>
<keyword evidence="9" id="KW-0460">Magnesium</keyword>
<dbReference type="GO" id="GO:0016301">
    <property type="term" value="F:kinase activity"/>
    <property type="evidence" value="ECO:0007669"/>
    <property type="project" value="UniProtKB-KW"/>
</dbReference>
<dbReference type="InterPro" id="IPR045540">
    <property type="entry name" value="YegS/DAGK_C"/>
</dbReference>
<keyword evidence="7 14" id="KW-0418">Kinase</keyword>
<dbReference type="PANTHER" id="PTHR12358:SF106">
    <property type="entry name" value="LIPID KINASE YEGS"/>
    <property type="match status" value="1"/>
</dbReference>
<dbReference type="SMART" id="SM00046">
    <property type="entry name" value="DAGKc"/>
    <property type="match status" value="1"/>
</dbReference>
<dbReference type="PROSITE" id="PS50146">
    <property type="entry name" value="DAGK"/>
    <property type="match status" value="1"/>
</dbReference>
<dbReference type="InterPro" id="IPR016064">
    <property type="entry name" value="NAD/diacylglycerol_kinase_sf"/>
</dbReference>
<comment type="similarity">
    <text evidence="2">Belongs to the diacylglycerol/lipid kinase family.</text>
</comment>
<evidence type="ECO:0000256" key="3">
    <source>
        <dbReference type="ARBA" id="ARBA00022516"/>
    </source>
</evidence>
<comment type="cofactor">
    <cofactor evidence="1">
        <name>Mg(2+)</name>
        <dbReference type="ChEBI" id="CHEBI:18420"/>
    </cofactor>
</comment>
<dbReference type="STRING" id="2741.SAMN04489866_10125"/>
<dbReference type="EMBL" id="FNAF01000001">
    <property type="protein sequence ID" value="SDD03897.1"/>
    <property type="molecule type" value="Genomic_DNA"/>
</dbReference>
<dbReference type="SUPFAM" id="SSF111331">
    <property type="entry name" value="NAD kinase/diacylglycerol kinase-like"/>
    <property type="match status" value="1"/>
</dbReference>
<organism evidence="14 15">
    <name type="scientific">Peptococcus niger</name>
    <dbReference type="NCBI Taxonomy" id="2741"/>
    <lineage>
        <taxon>Bacteria</taxon>
        <taxon>Bacillati</taxon>
        <taxon>Bacillota</taxon>
        <taxon>Clostridia</taxon>
        <taxon>Eubacteriales</taxon>
        <taxon>Peptococcaceae</taxon>
        <taxon>Peptococcus</taxon>
    </lineage>
</organism>
<keyword evidence="11" id="KW-0594">Phospholipid biosynthesis</keyword>
<gene>
    <name evidence="14" type="ORF">SAMN04489866_10125</name>
</gene>
<keyword evidence="8" id="KW-0067">ATP-binding</keyword>
<dbReference type="InterPro" id="IPR017438">
    <property type="entry name" value="ATP-NAD_kinase_N"/>
</dbReference>
<evidence type="ECO:0000256" key="4">
    <source>
        <dbReference type="ARBA" id="ARBA00022679"/>
    </source>
</evidence>